<proteinExistence type="predicted"/>
<keyword evidence="3" id="KW-1185">Reference proteome</keyword>
<evidence type="ECO:0000313" key="2">
    <source>
        <dbReference type="EMBL" id="OEL35227.1"/>
    </source>
</evidence>
<dbReference type="EMBL" id="LWDX02012908">
    <property type="protein sequence ID" value="OEL35227.1"/>
    <property type="molecule type" value="Genomic_DNA"/>
</dbReference>
<sequence length="224" mass="24200">MKRMQKFFTPMTEQPALFEEFSAESPPREDSVLQVVTPTEPLPLAPGEKGKGPAPTTAMPAVVELEEDDKEDLQPLTRRPHQPPGKILGQGTSGPKRVIDEAATTAPPVPKRTRSTVGRSVARRSSTVLSDSEETVSDHEVPANPPAAGTVEEEEAAVVNPELPAQKKPLPAVTDETAPNAPPTVMDETPITDLVEDVAEHVCTTEMPPIKMKKVSFYMKKISP</sequence>
<feature type="compositionally biased region" description="Polar residues" evidence="1">
    <location>
        <begin position="115"/>
        <end position="130"/>
    </location>
</feature>
<dbReference type="AlphaFoldDB" id="A0A1E5WCW1"/>
<evidence type="ECO:0000256" key="1">
    <source>
        <dbReference type="SAM" id="MobiDB-lite"/>
    </source>
</evidence>
<gene>
    <name evidence="2" type="ORF">BAE44_0003753</name>
</gene>
<feature type="region of interest" description="Disordered" evidence="1">
    <location>
        <begin position="1"/>
        <end position="189"/>
    </location>
</feature>
<name>A0A1E5WCW1_9POAL</name>
<reference evidence="2 3" key="1">
    <citation type="submission" date="2016-09" db="EMBL/GenBank/DDBJ databases">
        <title>The draft genome of Dichanthelium oligosanthes: A C3 panicoid grass species.</title>
        <authorList>
            <person name="Studer A.J."/>
            <person name="Schnable J.C."/>
            <person name="Brutnell T.P."/>
        </authorList>
    </citation>
    <scope>NUCLEOTIDE SEQUENCE [LARGE SCALE GENOMIC DNA]</scope>
    <source>
        <strain evidence="3">cv. Kellogg 1175</strain>
        <tissue evidence="2">Leaf</tissue>
    </source>
</reference>
<accession>A0A1E5WCW1</accession>
<evidence type="ECO:0000313" key="3">
    <source>
        <dbReference type="Proteomes" id="UP000095767"/>
    </source>
</evidence>
<organism evidence="2 3">
    <name type="scientific">Dichanthelium oligosanthes</name>
    <dbReference type="NCBI Taxonomy" id="888268"/>
    <lineage>
        <taxon>Eukaryota</taxon>
        <taxon>Viridiplantae</taxon>
        <taxon>Streptophyta</taxon>
        <taxon>Embryophyta</taxon>
        <taxon>Tracheophyta</taxon>
        <taxon>Spermatophyta</taxon>
        <taxon>Magnoliopsida</taxon>
        <taxon>Liliopsida</taxon>
        <taxon>Poales</taxon>
        <taxon>Poaceae</taxon>
        <taxon>PACMAD clade</taxon>
        <taxon>Panicoideae</taxon>
        <taxon>Panicodae</taxon>
        <taxon>Paniceae</taxon>
        <taxon>Dichantheliinae</taxon>
        <taxon>Dichanthelium</taxon>
    </lineage>
</organism>
<protein>
    <submittedName>
        <fullName evidence="2">Uncharacterized protein</fullName>
    </submittedName>
</protein>
<dbReference type="Proteomes" id="UP000095767">
    <property type="component" value="Unassembled WGS sequence"/>
</dbReference>
<comment type="caution">
    <text evidence="2">The sequence shown here is derived from an EMBL/GenBank/DDBJ whole genome shotgun (WGS) entry which is preliminary data.</text>
</comment>